<dbReference type="GO" id="GO:0004523">
    <property type="term" value="F:RNA-DNA hybrid ribonuclease activity"/>
    <property type="evidence" value="ECO:0007669"/>
    <property type="project" value="InterPro"/>
</dbReference>
<evidence type="ECO:0000259" key="1">
    <source>
        <dbReference type="Pfam" id="PF13456"/>
    </source>
</evidence>
<sequence>MGHGLIETGDGPERGVGFVIRDGSGRFIAARSVNLRVVSSAICAEALACRGALFFASELGMESIVVEGGIFTDCANGWKKETLQHRG</sequence>
<name>A0AAV6LMP0_9ERIC</name>
<protein>
    <recommendedName>
        <fullName evidence="1">RNase H type-1 domain-containing protein</fullName>
    </recommendedName>
</protein>
<keyword evidence="3" id="KW-1185">Reference proteome</keyword>
<organism evidence="2 3">
    <name type="scientific">Rhododendron griersonianum</name>
    <dbReference type="NCBI Taxonomy" id="479676"/>
    <lineage>
        <taxon>Eukaryota</taxon>
        <taxon>Viridiplantae</taxon>
        <taxon>Streptophyta</taxon>
        <taxon>Embryophyta</taxon>
        <taxon>Tracheophyta</taxon>
        <taxon>Spermatophyta</taxon>
        <taxon>Magnoliopsida</taxon>
        <taxon>eudicotyledons</taxon>
        <taxon>Gunneridae</taxon>
        <taxon>Pentapetalae</taxon>
        <taxon>asterids</taxon>
        <taxon>Ericales</taxon>
        <taxon>Ericaceae</taxon>
        <taxon>Ericoideae</taxon>
        <taxon>Rhodoreae</taxon>
        <taxon>Rhododendron</taxon>
    </lineage>
</organism>
<dbReference type="AlphaFoldDB" id="A0AAV6LMP0"/>
<dbReference type="InterPro" id="IPR002156">
    <property type="entry name" value="RNaseH_domain"/>
</dbReference>
<feature type="domain" description="RNase H type-1" evidence="1">
    <location>
        <begin position="15"/>
        <end position="69"/>
    </location>
</feature>
<dbReference type="Pfam" id="PF13456">
    <property type="entry name" value="RVT_3"/>
    <property type="match status" value="1"/>
</dbReference>
<accession>A0AAV6LMP0</accession>
<proteinExistence type="predicted"/>
<reference evidence="2" key="1">
    <citation type="submission" date="2020-08" db="EMBL/GenBank/DDBJ databases">
        <title>Plant Genome Project.</title>
        <authorList>
            <person name="Zhang R.-G."/>
        </authorList>
    </citation>
    <scope>NUCLEOTIDE SEQUENCE</scope>
    <source>
        <strain evidence="2">WSP0</strain>
        <tissue evidence="2">Leaf</tissue>
    </source>
</reference>
<gene>
    <name evidence="2" type="ORF">RHGRI_001759</name>
</gene>
<evidence type="ECO:0000313" key="3">
    <source>
        <dbReference type="Proteomes" id="UP000823749"/>
    </source>
</evidence>
<evidence type="ECO:0000313" key="2">
    <source>
        <dbReference type="EMBL" id="KAG5565939.1"/>
    </source>
</evidence>
<comment type="caution">
    <text evidence="2">The sequence shown here is derived from an EMBL/GenBank/DDBJ whole genome shotgun (WGS) entry which is preliminary data.</text>
</comment>
<dbReference type="Proteomes" id="UP000823749">
    <property type="component" value="Chromosome 1"/>
</dbReference>
<dbReference type="GO" id="GO:0003676">
    <property type="term" value="F:nucleic acid binding"/>
    <property type="evidence" value="ECO:0007669"/>
    <property type="project" value="InterPro"/>
</dbReference>
<dbReference type="EMBL" id="JACTNZ010000001">
    <property type="protein sequence ID" value="KAG5565939.1"/>
    <property type="molecule type" value="Genomic_DNA"/>
</dbReference>